<dbReference type="PANTHER" id="PTHR46127">
    <property type="entry name" value="CILIA- AND FLAGELLA-ASSOCIATED PROTEIN 65"/>
    <property type="match status" value="1"/>
</dbReference>
<feature type="domain" description="CFAP65 tenth Ig-like" evidence="2">
    <location>
        <begin position="215"/>
        <end position="319"/>
    </location>
</feature>
<name>A0A061R8G6_9CHLO</name>
<dbReference type="GO" id="GO:0031514">
    <property type="term" value="C:motile cilium"/>
    <property type="evidence" value="ECO:0007669"/>
    <property type="project" value="UniProtKB-SubCell"/>
</dbReference>
<protein>
    <submittedName>
        <fullName evidence="4">Coiled-coil domain-containing protein 108</fullName>
    </submittedName>
</protein>
<dbReference type="AlphaFoldDB" id="A0A061R8G6"/>
<feature type="region of interest" description="Disordered" evidence="1">
    <location>
        <begin position="714"/>
        <end position="751"/>
    </location>
</feature>
<evidence type="ECO:0000259" key="3">
    <source>
        <dbReference type="Pfam" id="PF24816"/>
    </source>
</evidence>
<organism evidence="4">
    <name type="scientific">Tetraselmis sp. GSL018</name>
    <dbReference type="NCBI Taxonomy" id="582737"/>
    <lineage>
        <taxon>Eukaryota</taxon>
        <taxon>Viridiplantae</taxon>
        <taxon>Chlorophyta</taxon>
        <taxon>core chlorophytes</taxon>
        <taxon>Chlorodendrophyceae</taxon>
        <taxon>Chlorodendrales</taxon>
        <taxon>Chlorodendraceae</taxon>
        <taxon>Tetraselmis</taxon>
    </lineage>
</organism>
<dbReference type="GO" id="GO:0005737">
    <property type="term" value="C:cytoplasm"/>
    <property type="evidence" value="ECO:0007669"/>
    <property type="project" value="UniProtKB-SubCell"/>
</dbReference>
<dbReference type="Pfam" id="PF24291">
    <property type="entry name" value="Ig_CFAP65"/>
    <property type="match status" value="1"/>
</dbReference>
<evidence type="ECO:0000256" key="1">
    <source>
        <dbReference type="SAM" id="MobiDB-lite"/>
    </source>
</evidence>
<feature type="region of interest" description="Disordered" evidence="1">
    <location>
        <begin position="590"/>
        <end position="613"/>
    </location>
</feature>
<feature type="domain" description="CFAP65-like ninth Ig-like" evidence="3">
    <location>
        <begin position="19"/>
        <end position="200"/>
    </location>
</feature>
<proteinExistence type="predicted"/>
<feature type="region of interest" description="Disordered" evidence="1">
    <location>
        <begin position="475"/>
        <end position="500"/>
    </location>
</feature>
<sequence length="849" mass="89761">AASAAPTATVEVSVEALFPLLQMTDVFSFGVAKTDLWRTLGLQAVNQELASAMTEAELRLLRAIDAGQDLPIREVLRSLEPLEMSFGMRGQGAEPTLVYLELTNEGSVLPIQWNLTWKDSDGIDIENWVEVGTPREASERNFHFIIEHRIFDLSPASGTLGPGESALVAVTYKHIAPGTHVLPVLLEIENGKKLHLRLEGRTVAPSVQALASPVENRTLLPVPIGEPHPPMQVVALRNAGPAPVEYSLAIDALTDANRGVEVLWLASPPASVIPPGRLALLNFVLQPVEVGEVLLEVPVSFSNGKAATLSLMGRGYHPDRPHSKQDGLPGEFEDLTEWKSFHLAPRIRVPGAISSLSADVLSLGSMPINALQRRTVVVSNTWDLPISFSWDLDRLAPDAGCLDGRLEITPREGELAPGERALCRVVFRSGLEPQVFQGEVRCRVSPTRESEELSGSAASLRLASVGLLDSRGEDEEVLAVHPPPETGRQERERPPGGRRLPVHMAMTATARRRMEPLDALARETMGQLQAEAAADSAPRPLPAPHDLLLWLHGRVLTDRQLKDAVCCIPSEADGAREAHSATSWRVPTVEPLVKEPPGPFPPAKDSSSCARTEPWPTADPAISGAVGILSDIILEAVASPELAAAMAELSEEPVPRLAEVSDIAGSVIRAAGELMPAAPLPEVETPRPPYYSLLATGGGGKGDTAVAAAAEGGAGAADTGVGPMAREGQSEEAGAGAQDEREDAPADPAEPAVELELGGEEAAGGGDGAAEEDGLTPEVAAALARPPVQVFMDFVLESAVFGLLQESVLDGWLPLEQEPAPADEWGGLGCGAGAFPDAGHVDIDDASSL</sequence>
<evidence type="ECO:0000259" key="2">
    <source>
        <dbReference type="Pfam" id="PF24291"/>
    </source>
</evidence>
<dbReference type="InterPro" id="IPR052614">
    <property type="entry name" value="CFAP65"/>
</dbReference>
<dbReference type="PANTHER" id="PTHR46127:SF1">
    <property type="entry name" value="CILIA- AND FLAGELLA-ASSOCIATED PROTEIN 65"/>
    <property type="match status" value="1"/>
</dbReference>
<evidence type="ECO:0000313" key="4">
    <source>
        <dbReference type="EMBL" id="JAC68263.1"/>
    </source>
</evidence>
<dbReference type="Gene3D" id="2.60.40.10">
    <property type="entry name" value="Immunoglobulins"/>
    <property type="match status" value="2"/>
</dbReference>
<dbReference type="EMBL" id="GBEZ01018146">
    <property type="protein sequence ID" value="JAC68263.1"/>
    <property type="molecule type" value="Transcribed_RNA"/>
</dbReference>
<gene>
    <name evidence="4" type="ORF">TSPGSL018_9150</name>
</gene>
<dbReference type="InterPro" id="IPR056344">
    <property type="entry name" value="Ig_CFAP65-like_9th"/>
</dbReference>
<feature type="non-terminal residue" evidence="4">
    <location>
        <position position="1"/>
    </location>
</feature>
<accession>A0A061R8G6</accession>
<dbReference type="InterPro" id="IPR056305">
    <property type="entry name" value="Ig_CFAP65_10th"/>
</dbReference>
<reference evidence="4" key="1">
    <citation type="submission" date="2014-05" db="EMBL/GenBank/DDBJ databases">
        <title>The transcriptome of the halophilic microalga Tetraselmis sp. GSL018 isolated from the Great Salt Lake, Utah.</title>
        <authorList>
            <person name="Jinkerson R.E."/>
            <person name="D'Adamo S."/>
            <person name="Posewitz M.C."/>
        </authorList>
    </citation>
    <scope>NUCLEOTIDE SEQUENCE</scope>
    <source>
        <strain evidence="4">GSL018</strain>
    </source>
</reference>
<dbReference type="InterPro" id="IPR013783">
    <property type="entry name" value="Ig-like_fold"/>
</dbReference>
<dbReference type="Pfam" id="PF24816">
    <property type="entry name" value="Ig_CFAP65__9th"/>
    <property type="match status" value="1"/>
</dbReference>